<evidence type="ECO:0000256" key="2">
    <source>
        <dbReference type="SAM" id="SignalP"/>
    </source>
</evidence>
<organism evidence="3 4">
    <name type="scientific">Mycobacterium yunnanensis</name>
    <dbReference type="NCBI Taxonomy" id="368477"/>
    <lineage>
        <taxon>Bacteria</taxon>
        <taxon>Bacillati</taxon>
        <taxon>Actinomycetota</taxon>
        <taxon>Actinomycetes</taxon>
        <taxon>Mycobacteriales</taxon>
        <taxon>Mycobacteriaceae</taxon>
        <taxon>Mycobacterium</taxon>
    </lineage>
</organism>
<dbReference type="RefSeq" id="WP_263997319.1">
    <property type="nucleotide sequence ID" value="NZ_JACKVK010000009.1"/>
</dbReference>
<keyword evidence="4" id="KW-1185">Reference proteome</keyword>
<dbReference type="EMBL" id="JACKVK010000009">
    <property type="protein sequence ID" value="MCV7422484.1"/>
    <property type="molecule type" value="Genomic_DNA"/>
</dbReference>
<reference evidence="3" key="1">
    <citation type="submission" date="2020-07" db="EMBL/GenBank/DDBJ databases">
        <authorList>
            <person name="Pettersson B.M.F."/>
            <person name="Behra P.R.K."/>
            <person name="Ramesh M."/>
            <person name="Das S."/>
            <person name="Dasgupta S."/>
            <person name="Kirsebom L.A."/>
        </authorList>
    </citation>
    <scope>NUCLEOTIDE SEQUENCE</scope>
    <source>
        <strain evidence="3">DSM 44838</strain>
    </source>
</reference>
<comment type="caution">
    <text evidence="3">The sequence shown here is derived from an EMBL/GenBank/DDBJ whole genome shotgun (WGS) entry which is preliminary data.</text>
</comment>
<feature type="region of interest" description="Disordered" evidence="1">
    <location>
        <begin position="102"/>
        <end position="128"/>
    </location>
</feature>
<feature type="signal peptide" evidence="2">
    <location>
        <begin position="1"/>
        <end position="35"/>
    </location>
</feature>
<protein>
    <submittedName>
        <fullName evidence="3">Uncharacterized protein</fullName>
    </submittedName>
</protein>
<evidence type="ECO:0000313" key="4">
    <source>
        <dbReference type="Proteomes" id="UP001141629"/>
    </source>
</evidence>
<name>A0A9X2Z4P3_9MYCO</name>
<reference evidence="3" key="2">
    <citation type="journal article" date="2022" name="BMC Genomics">
        <title>Comparative genome analysis of mycobacteria focusing on tRNA and non-coding RNA.</title>
        <authorList>
            <person name="Behra P.R.K."/>
            <person name="Pettersson B.M.F."/>
            <person name="Ramesh M."/>
            <person name="Das S."/>
            <person name="Dasgupta S."/>
            <person name="Kirsebom L.A."/>
        </authorList>
    </citation>
    <scope>NUCLEOTIDE SEQUENCE</scope>
    <source>
        <strain evidence="3">DSM 44838</strain>
    </source>
</reference>
<keyword evidence="2" id="KW-0732">Signal</keyword>
<evidence type="ECO:0000313" key="3">
    <source>
        <dbReference type="EMBL" id="MCV7422484.1"/>
    </source>
</evidence>
<feature type="chain" id="PRO_5040838851" evidence="2">
    <location>
        <begin position="36"/>
        <end position="128"/>
    </location>
</feature>
<proteinExistence type="predicted"/>
<accession>A0A9X2Z4P3</accession>
<sequence>MAATTGSRTARPRLVASVLFLATAWALGSAGVAHASPVFDVDSYAQCTSTTVPAPGQDADAVISQCCVQNAGVPAPTRFGMGCAAPLRADADPDERPLIVLPSRALPDDEPDADLGGLVDAPLPEPLP</sequence>
<gene>
    <name evidence="3" type="ORF">H7K45_18210</name>
</gene>
<evidence type="ECO:0000256" key="1">
    <source>
        <dbReference type="SAM" id="MobiDB-lite"/>
    </source>
</evidence>
<dbReference type="Proteomes" id="UP001141629">
    <property type="component" value="Unassembled WGS sequence"/>
</dbReference>
<dbReference type="AlphaFoldDB" id="A0A9X2Z4P3"/>